<keyword evidence="11 14" id="KW-0472">Membrane</keyword>
<feature type="transmembrane region" description="Helical" evidence="14">
    <location>
        <begin position="7"/>
        <end position="25"/>
    </location>
</feature>
<dbReference type="Pfam" id="PF00560">
    <property type="entry name" value="LRR_1"/>
    <property type="match status" value="1"/>
</dbReference>
<keyword evidence="5" id="KW-0433">Leucine-rich repeat</keyword>
<keyword evidence="10 14" id="KW-1133">Transmembrane helix</keyword>
<keyword evidence="9" id="KW-0611">Plant defense</keyword>
<dbReference type="Gene3D" id="3.80.10.10">
    <property type="entry name" value="Ribonuclease Inhibitor"/>
    <property type="match status" value="1"/>
</dbReference>
<dbReference type="SUPFAM" id="SSF52058">
    <property type="entry name" value="L domain-like"/>
    <property type="match status" value="1"/>
</dbReference>
<dbReference type="Pfam" id="PF07714">
    <property type="entry name" value="PK_Tyr_Ser-Thr"/>
    <property type="match status" value="1"/>
</dbReference>
<dbReference type="GO" id="GO:0004672">
    <property type="term" value="F:protein kinase activity"/>
    <property type="evidence" value="ECO:0007669"/>
    <property type="project" value="InterPro"/>
</dbReference>
<dbReference type="InterPro" id="IPR046959">
    <property type="entry name" value="PRK1-6/SRF4-like"/>
</dbReference>
<dbReference type="Gramene" id="Psat07G0271000-T1">
    <property type="protein sequence ID" value="KAI5386267.1"/>
    <property type="gene ID" value="KIW84_072710"/>
</dbReference>
<dbReference type="GO" id="GO:0006952">
    <property type="term" value="P:defense response"/>
    <property type="evidence" value="ECO:0007669"/>
    <property type="project" value="UniProtKB-KW"/>
</dbReference>
<evidence type="ECO:0000256" key="8">
    <source>
        <dbReference type="ARBA" id="ARBA00022737"/>
    </source>
</evidence>
<evidence type="ECO:0000256" key="13">
    <source>
        <dbReference type="ARBA" id="ARBA00038043"/>
    </source>
</evidence>
<name>A0A9D4VMZ5_PEA</name>
<proteinExistence type="inferred from homology"/>
<evidence type="ECO:0000256" key="14">
    <source>
        <dbReference type="SAM" id="Phobius"/>
    </source>
</evidence>
<dbReference type="InterPro" id="IPR001611">
    <property type="entry name" value="Leu-rich_rpt"/>
</dbReference>
<protein>
    <recommendedName>
        <fullName evidence="15">Protein kinase domain-containing protein</fullName>
    </recommendedName>
</protein>
<comment type="subcellular location">
    <subcellularLocation>
        <location evidence="1">Membrane</location>
        <topology evidence="1">Peripheral membrane protein</topology>
    </subcellularLocation>
    <subcellularLocation>
        <location evidence="2">Secreted</location>
        <location evidence="2">Cell wall</location>
    </subcellularLocation>
</comment>
<dbReference type="InterPro" id="IPR000719">
    <property type="entry name" value="Prot_kinase_dom"/>
</dbReference>
<evidence type="ECO:0000256" key="12">
    <source>
        <dbReference type="ARBA" id="ARBA00023157"/>
    </source>
</evidence>
<gene>
    <name evidence="16" type="ORF">KIW84_072710</name>
</gene>
<feature type="domain" description="Protein kinase" evidence="15">
    <location>
        <begin position="365"/>
        <end position="619"/>
    </location>
</feature>
<dbReference type="PROSITE" id="PS50011">
    <property type="entry name" value="PROTEIN_KINASE_DOM"/>
    <property type="match status" value="1"/>
</dbReference>
<dbReference type="Proteomes" id="UP001058974">
    <property type="component" value="Chromosome 7"/>
</dbReference>
<keyword evidence="8" id="KW-0677">Repeat</keyword>
<evidence type="ECO:0000256" key="10">
    <source>
        <dbReference type="ARBA" id="ARBA00022989"/>
    </source>
</evidence>
<evidence type="ECO:0000313" key="17">
    <source>
        <dbReference type="Proteomes" id="UP001058974"/>
    </source>
</evidence>
<keyword evidence="12" id="KW-1015">Disulfide bond</keyword>
<feature type="transmembrane region" description="Helical" evidence="14">
    <location>
        <begin position="31"/>
        <end position="52"/>
    </location>
</feature>
<keyword evidence="7" id="KW-0732">Signal</keyword>
<dbReference type="Gene3D" id="1.10.510.10">
    <property type="entry name" value="Transferase(Phosphotransferase) domain 1"/>
    <property type="match status" value="1"/>
</dbReference>
<comment type="caution">
    <text evidence="16">The sequence shown here is derived from an EMBL/GenBank/DDBJ whole genome shotgun (WGS) entry which is preliminary data.</text>
</comment>
<dbReference type="PANTHER" id="PTHR48007:SF4">
    <property type="entry name" value="LEUCINE-RICH REPEAT RECEPTOR-LIKE PROTEIN KINASE PXC1"/>
    <property type="match status" value="1"/>
</dbReference>
<dbReference type="InterPro" id="IPR001245">
    <property type="entry name" value="Ser-Thr/Tyr_kinase_cat_dom"/>
</dbReference>
<accession>A0A9D4VMZ5</accession>
<evidence type="ECO:0000313" key="16">
    <source>
        <dbReference type="EMBL" id="KAI5386267.1"/>
    </source>
</evidence>
<evidence type="ECO:0000256" key="5">
    <source>
        <dbReference type="ARBA" id="ARBA00022614"/>
    </source>
</evidence>
<evidence type="ECO:0000256" key="7">
    <source>
        <dbReference type="ARBA" id="ARBA00022729"/>
    </source>
</evidence>
<feature type="non-terminal residue" evidence="16">
    <location>
        <position position="1"/>
    </location>
</feature>
<evidence type="ECO:0000256" key="11">
    <source>
        <dbReference type="ARBA" id="ARBA00023136"/>
    </source>
</evidence>
<comment type="similarity">
    <text evidence="13">Belongs to the polygalacturonase-inhibiting protein family.</text>
</comment>
<dbReference type="GO" id="GO:0016020">
    <property type="term" value="C:membrane"/>
    <property type="evidence" value="ECO:0007669"/>
    <property type="project" value="UniProtKB-SubCell"/>
</dbReference>
<keyword evidence="6 14" id="KW-0812">Transmembrane</keyword>
<keyword evidence="4" id="KW-0964">Secreted</keyword>
<evidence type="ECO:0000259" key="15">
    <source>
        <dbReference type="PROSITE" id="PS50011"/>
    </source>
</evidence>
<evidence type="ECO:0000256" key="9">
    <source>
        <dbReference type="ARBA" id="ARBA00022821"/>
    </source>
</evidence>
<keyword evidence="17" id="KW-1185">Reference proteome</keyword>
<sequence length="650" mass="74696">FTMLRILKPLVFAIGIFIFLILVSFHVSLSYFFIFFELIFLLNICRGSISLYMHGMTFQIKRNVLMNTFLWGSFLCILMTSRSTETDILCLKSIKNSLEDPNNYLQSWNFNNKTEGFICRFIGVECWHPDENRVLNLKLSNMGLKGQFPRGIVNCSSLTGLDLSINELSGTIPYDISVILHYVTTMDLSNNKFTGEIPIDLANCTYLNVIKLDNNILSGEIPKELGQLTRLKVISVANNNGLCGGSLRPCFLTSDKHGYFHQSFKDGLIVGYVFALICFVIINCMFYFKYGHWVHLLKMKKNKTIELGKYICSIISMRKQMVVNQIHELLQMWWAHREIKEISVLYERLSSTIWMEELHYATDCFSMDNAIGVGKMGMMYEGFMPNGTLLAIKRLFDYRLFKRQFLLETTILCKYRHKNIIPLLGFCIEGKERLLTYAYMSNGRLSKWLNPLESEVIRLKWHDRVNIALGIARGLSWLHHICDLCVVHLNISSECILLDENFEPKISNFGEAKFMNPDTEDHLGRMFKANDGKKDVYDFGSVLFELITGKTYNELSHSYDTSNICGDPLSFYNVIDKSLSGEGLENEVCTLLKIACECVKALPNQRPTMLEVYNNISNLRKGRDGSSDDSYMLRELELASSITKDETIEF</sequence>
<organism evidence="16 17">
    <name type="scientific">Pisum sativum</name>
    <name type="common">Garden pea</name>
    <name type="synonym">Lathyrus oleraceus</name>
    <dbReference type="NCBI Taxonomy" id="3888"/>
    <lineage>
        <taxon>Eukaryota</taxon>
        <taxon>Viridiplantae</taxon>
        <taxon>Streptophyta</taxon>
        <taxon>Embryophyta</taxon>
        <taxon>Tracheophyta</taxon>
        <taxon>Spermatophyta</taxon>
        <taxon>Magnoliopsida</taxon>
        <taxon>eudicotyledons</taxon>
        <taxon>Gunneridae</taxon>
        <taxon>Pentapetalae</taxon>
        <taxon>rosids</taxon>
        <taxon>fabids</taxon>
        <taxon>Fabales</taxon>
        <taxon>Fabaceae</taxon>
        <taxon>Papilionoideae</taxon>
        <taxon>50 kb inversion clade</taxon>
        <taxon>NPAAA clade</taxon>
        <taxon>Hologalegina</taxon>
        <taxon>IRL clade</taxon>
        <taxon>Fabeae</taxon>
        <taxon>Lathyrus</taxon>
    </lineage>
</organism>
<dbReference type="FunFam" id="3.80.10.10:FF:000400">
    <property type="entry name" value="Nuclear pore complex protein NUP107"/>
    <property type="match status" value="1"/>
</dbReference>
<dbReference type="GO" id="GO:0005524">
    <property type="term" value="F:ATP binding"/>
    <property type="evidence" value="ECO:0007669"/>
    <property type="project" value="InterPro"/>
</dbReference>
<evidence type="ECO:0000256" key="1">
    <source>
        <dbReference type="ARBA" id="ARBA00004170"/>
    </source>
</evidence>
<dbReference type="SUPFAM" id="SSF56112">
    <property type="entry name" value="Protein kinase-like (PK-like)"/>
    <property type="match status" value="1"/>
</dbReference>
<keyword evidence="3" id="KW-0134">Cell wall</keyword>
<dbReference type="PANTHER" id="PTHR48007">
    <property type="entry name" value="LEUCINE-RICH REPEAT RECEPTOR-LIKE PROTEIN KINASE PXC1"/>
    <property type="match status" value="1"/>
</dbReference>
<reference evidence="16 17" key="1">
    <citation type="journal article" date="2022" name="Nat. Genet.">
        <title>Improved pea reference genome and pan-genome highlight genomic features and evolutionary characteristics.</title>
        <authorList>
            <person name="Yang T."/>
            <person name="Liu R."/>
            <person name="Luo Y."/>
            <person name="Hu S."/>
            <person name="Wang D."/>
            <person name="Wang C."/>
            <person name="Pandey M.K."/>
            <person name="Ge S."/>
            <person name="Xu Q."/>
            <person name="Li N."/>
            <person name="Li G."/>
            <person name="Huang Y."/>
            <person name="Saxena R.K."/>
            <person name="Ji Y."/>
            <person name="Li M."/>
            <person name="Yan X."/>
            <person name="He Y."/>
            <person name="Liu Y."/>
            <person name="Wang X."/>
            <person name="Xiang C."/>
            <person name="Varshney R.K."/>
            <person name="Ding H."/>
            <person name="Gao S."/>
            <person name="Zong X."/>
        </authorList>
    </citation>
    <scope>NUCLEOTIDE SEQUENCE [LARGE SCALE GENOMIC DNA]</scope>
    <source>
        <strain evidence="16 17">cv. Zhongwan 6</strain>
    </source>
</reference>
<dbReference type="InterPro" id="IPR013210">
    <property type="entry name" value="LRR_N_plant-typ"/>
</dbReference>
<dbReference type="InterPro" id="IPR011009">
    <property type="entry name" value="Kinase-like_dom_sf"/>
</dbReference>
<dbReference type="InterPro" id="IPR032675">
    <property type="entry name" value="LRR_dom_sf"/>
</dbReference>
<evidence type="ECO:0000256" key="4">
    <source>
        <dbReference type="ARBA" id="ARBA00022525"/>
    </source>
</evidence>
<dbReference type="EMBL" id="JAMSHJ010000007">
    <property type="protein sequence ID" value="KAI5386267.1"/>
    <property type="molecule type" value="Genomic_DNA"/>
</dbReference>
<feature type="transmembrane region" description="Helical" evidence="14">
    <location>
        <begin position="269"/>
        <end position="290"/>
    </location>
</feature>
<evidence type="ECO:0000256" key="2">
    <source>
        <dbReference type="ARBA" id="ARBA00004191"/>
    </source>
</evidence>
<dbReference type="AlphaFoldDB" id="A0A9D4VMZ5"/>
<evidence type="ECO:0000256" key="6">
    <source>
        <dbReference type="ARBA" id="ARBA00022692"/>
    </source>
</evidence>
<evidence type="ECO:0000256" key="3">
    <source>
        <dbReference type="ARBA" id="ARBA00022512"/>
    </source>
</evidence>
<dbReference type="Gene3D" id="3.30.200.20">
    <property type="entry name" value="Phosphorylase Kinase, domain 1"/>
    <property type="match status" value="1"/>
</dbReference>
<dbReference type="Pfam" id="PF08263">
    <property type="entry name" value="LRRNT_2"/>
    <property type="match status" value="1"/>
</dbReference>